<evidence type="ECO:0000259" key="3">
    <source>
        <dbReference type="Pfam" id="PF13796"/>
    </source>
</evidence>
<gene>
    <name evidence="4" type="ORF">DR950_26270</name>
</gene>
<feature type="compositionally biased region" description="Basic and acidic residues" evidence="1">
    <location>
        <begin position="1"/>
        <end position="24"/>
    </location>
</feature>
<keyword evidence="2" id="KW-0812">Transmembrane</keyword>
<keyword evidence="4" id="KW-0808">Transferase</keyword>
<name>A0A372ZY79_9ACTN</name>
<sequence>MSSSRSVEDREWDVLGGRGDDPRPVRARRTERRPALWRAPFSAYYYREVGYALTGLPVAILGFAVAVTMFCFGLATFVTALGLPVLGALTATARGFGRLERARVRGMLALDVPGPEPVRRVRQGSWGAVTARLADGAGWKAVLYQVLMLPWAVFSFAVTLVFLLLGWAAALYPLYHWVFPTYTSWHGYRVFDFYDSHDIRHVYDIEAPWQIAGLSLLGVLLVLLTTQLVRGLTNVNRAAAQGLLGR</sequence>
<dbReference type="GO" id="GO:0016301">
    <property type="term" value="F:kinase activity"/>
    <property type="evidence" value="ECO:0007669"/>
    <property type="project" value="UniProtKB-KW"/>
</dbReference>
<dbReference type="EMBL" id="QVIG01000001">
    <property type="protein sequence ID" value="RGD60809.1"/>
    <property type="molecule type" value="Genomic_DNA"/>
</dbReference>
<feature type="transmembrane region" description="Helical" evidence="2">
    <location>
        <begin position="209"/>
        <end position="229"/>
    </location>
</feature>
<comment type="caution">
    <text evidence="4">The sequence shown here is derived from an EMBL/GenBank/DDBJ whole genome shotgun (WGS) entry which is preliminary data.</text>
</comment>
<proteinExistence type="predicted"/>
<keyword evidence="2" id="KW-0472">Membrane</keyword>
<feature type="transmembrane region" description="Helical" evidence="2">
    <location>
        <begin position="149"/>
        <end position="175"/>
    </location>
</feature>
<dbReference type="RefSeq" id="WP_053112132.1">
    <property type="nucleotide sequence ID" value="NZ_QVIG01000001.1"/>
</dbReference>
<organism evidence="4 5">
    <name type="scientific">Kitasatospora xanthocidica</name>
    <dbReference type="NCBI Taxonomy" id="83382"/>
    <lineage>
        <taxon>Bacteria</taxon>
        <taxon>Bacillati</taxon>
        <taxon>Actinomycetota</taxon>
        <taxon>Actinomycetes</taxon>
        <taxon>Kitasatosporales</taxon>
        <taxon>Streptomycetaceae</taxon>
        <taxon>Kitasatospora</taxon>
    </lineage>
</organism>
<evidence type="ECO:0000256" key="1">
    <source>
        <dbReference type="SAM" id="MobiDB-lite"/>
    </source>
</evidence>
<accession>A0A372ZY79</accession>
<dbReference type="Pfam" id="PF13796">
    <property type="entry name" value="Sensor"/>
    <property type="match status" value="1"/>
</dbReference>
<feature type="region of interest" description="Disordered" evidence="1">
    <location>
        <begin position="1"/>
        <end position="29"/>
    </location>
</feature>
<keyword evidence="4" id="KW-0418">Kinase</keyword>
<feature type="domain" description="Putative sensor" evidence="3">
    <location>
        <begin position="51"/>
        <end position="244"/>
    </location>
</feature>
<evidence type="ECO:0000313" key="5">
    <source>
        <dbReference type="Proteomes" id="UP000263377"/>
    </source>
</evidence>
<dbReference type="Proteomes" id="UP000263377">
    <property type="component" value="Unassembled WGS sequence"/>
</dbReference>
<evidence type="ECO:0000313" key="4">
    <source>
        <dbReference type="EMBL" id="RGD60809.1"/>
    </source>
</evidence>
<evidence type="ECO:0000256" key="2">
    <source>
        <dbReference type="SAM" id="Phobius"/>
    </source>
</evidence>
<feature type="transmembrane region" description="Helical" evidence="2">
    <location>
        <begin position="49"/>
        <end position="70"/>
    </location>
</feature>
<dbReference type="AlphaFoldDB" id="A0A372ZY79"/>
<keyword evidence="5" id="KW-1185">Reference proteome</keyword>
<keyword evidence="2" id="KW-1133">Transmembrane helix</keyword>
<protein>
    <submittedName>
        <fullName evidence="4">Histidine kinase</fullName>
    </submittedName>
</protein>
<reference evidence="4 5" key="1">
    <citation type="submission" date="2018-08" db="EMBL/GenBank/DDBJ databases">
        <title>Diversity &amp; Physiological Properties of Lignin-Decomposing Actinobacteria from Soil.</title>
        <authorList>
            <person name="Roh S.G."/>
            <person name="Kim S.B."/>
        </authorList>
    </citation>
    <scope>NUCLEOTIDE SEQUENCE [LARGE SCALE GENOMIC DNA]</scope>
    <source>
        <strain evidence="4 5">MMS17-GH009</strain>
    </source>
</reference>
<dbReference type="InterPro" id="IPR025828">
    <property type="entry name" value="Put_sensor_dom"/>
</dbReference>
<feature type="transmembrane region" description="Helical" evidence="2">
    <location>
        <begin position="76"/>
        <end position="97"/>
    </location>
</feature>